<evidence type="ECO:0000256" key="5">
    <source>
        <dbReference type="SAM" id="MobiDB-lite"/>
    </source>
</evidence>
<accession>C8P804</accession>
<evidence type="ECO:0000259" key="7">
    <source>
        <dbReference type="PROSITE" id="PS50847"/>
    </source>
</evidence>
<keyword evidence="6" id="KW-0472">Membrane</keyword>
<feature type="region of interest" description="Disordered" evidence="5">
    <location>
        <begin position="582"/>
        <end position="624"/>
    </location>
</feature>
<protein>
    <submittedName>
        <fullName evidence="8">Gram-positive signal peptide protein, YSIRK family</fullName>
    </submittedName>
</protein>
<feature type="domain" description="Gram-positive cocci surface proteins LPxTG" evidence="7">
    <location>
        <begin position="655"/>
        <end position="686"/>
    </location>
</feature>
<dbReference type="EMBL" id="ACLL01000040">
    <property type="protein sequence ID" value="EEW53362.1"/>
    <property type="molecule type" value="Genomic_DNA"/>
</dbReference>
<evidence type="ECO:0000256" key="1">
    <source>
        <dbReference type="ARBA" id="ARBA00022512"/>
    </source>
</evidence>
<reference evidence="8 9" key="1">
    <citation type="submission" date="2009-09" db="EMBL/GenBank/DDBJ databases">
        <authorList>
            <person name="Qin X."/>
            <person name="Bachman B."/>
            <person name="Battles P."/>
            <person name="Bell A."/>
            <person name="Bess C."/>
            <person name="Bickham C."/>
            <person name="Chaboub L."/>
            <person name="Chen D."/>
            <person name="Coyle M."/>
            <person name="Deiros D.R."/>
            <person name="Dinh H."/>
            <person name="Forbes L."/>
            <person name="Fowler G."/>
            <person name="Francisco L."/>
            <person name="Fu Q."/>
            <person name="Gubbala S."/>
            <person name="Hale W."/>
            <person name="Han Y."/>
            <person name="Hemphill L."/>
            <person name="Highlander S.K."/>
            <person name="Hirani K."/>
            <person name="Hogues M."/>
            <person name="Jackson L."/>
            <person name="Jakkamsetti A."/>
            <person name="Javaid M."/>
            <person name="Jiang H."/>
            <person name="Korchina V."/>
            <person name="Kovar C."/>
            <person name="Lara F."/>
            <person name="Lee S."/>
            <person name="Mata R."/>
            <person name="Mathew T."/>
            <person name="Moen C."/>
            <person name="Morales K."/>
            <person name="Munidasa M."/>
            <person name="Nazareth L."/>
            <person name="Ngo R."/>
            <person name="Nguyen L."/>
            <person name="Okwuonu G."/>
            <person name="Ongeri F."/>
            <person name="Patil S."/>
            <person name="Petrosino J."/>
            <person name="Pham C."/>
            <person name="Pham P."/>
            <person name="Pu L.-L."/>
            <person name="Puazo M."/>
            <person name="Raj R."/>
            <person name="Reid J."/>
            <person name="Rouhana J."/>
            <person name="Saada N."/>
            <person name="Shang Y."/>
            <person name="Simmons D."/>
            <person name="Thornton R."/>
            <person name="Warren J."/>
            <person name="Weissenberger G."/>
            <person name="Zhang J."/>
            <person name="Zhang L."/>
            <person name="Zhou C."/>
            <person name="Zhu D."/>
            <person name="Muzny D."/>
            <person name="Worley K."/>
            <person name="Gibbs R."/>
        </authorList>
    </citation>
    <scope>NUCLEOTIDE SEQUENCE [LARGE SCALE GENOMIC DNA]</scope>
    <source>
        <strain evidence="8 9">DSM 16041</strain>
    </source>
</reference>
<name>C8P804_9LACO</name>
<dbReference type="AlphaFoldDB" id="C8P804"/>
<keyword evidence="6" id="KW-1133">Transmembrane helix</keyword>
<feature type="transmembrane region" description="Helical" evidence="6">
    <location>
        <begin position="664"/>
        <end position="683"/>
    </location>
</feature>
<evidence type="ECO:0000256" key="6">
    <source>
        <dbReference type="SAM" id="Phobius"/>
    </source>
</evidence>
<evidence type="ECO:0000256" key="4">
    <source>
        <dbReference type="ARBA" id="ARBA00023088"/>
    </source>
</evidence>
<evidence type="ECO:0000313" key="9">
    <source>
        <dbReference type="Proteomes" id="UP000003675"/>
    </source>
</evidence>
<evidence type="ECO:0000256" key="2">
    <source>
        <dbReference type="ARBA" id="ARBA00022525"/>
    </source>
</evidence>
<keyword evidence="1" id="KW-0134">Cell wall</keyword>
<keyword evidence="2" id="KW-0964">Secreted</keyword>
<dbReference type="InterPro" id="IPR019931">
    <property type="entry name" value="LPXTG_anchor"/>
</dbReference>
<organism evidence="8 9">
    <name type="scientific">Limosilactobacillus antri DSM 16041</name>
    <dbReference type="NCBI Taxonomy" id="525309"/>
    <lineage>
        <taxon>Bacteria</taxon>
        <taxon>Bacillati</taxon>
        <taxon>Bacillota</taxon>
        <taxon>Bacilli</taxon>
        <taxon>Lactobacillales</taxon>
        <taxon>Lactobacillaceae</taxon>
        <taxon>Limosilactobacillus</taxon>
    </lineage>
</organism>
<gene>
    <name evidence="8" type="ORF">HMPREF0494_1448</name>
</gene>
<evidence type="ECO:0000313" key="8">
    <source>
        <dbReference type="EMBL" id="EEW53362.1"/>
    </source>
</evidence>
<feature type="compositionally biased region" description="Polar residues" evidence="5">
    <location>
        <begin position="82"/>
        <end position="96"/>
    </location>
</feature>
<evidence type="ECO:0000256" key="3">
    <source>
        <dbReference type="ARBA" id="ARBA00022729"/>
    </source>
</evidence>
<keyword evidence="4" id="KW-0572">Peptidoglycan-anchor</keyword>
<keyword evidence="3" id="KW-0732">Signal</keyword>
<dbReference type="Proteomes" id="UP000003675">
    <property type="component" value="Unassembled WGS sequence"/>
</dbReference>
<dbReference type="eggNOG" id="ENOG5030AKR">
    <property type="taxonomic scope" value="Bacteria"/>
</dbReference>
<feature type="compositionally biased region" description="Basic and acidic residues" evidence="5">
    <location>
        <begin position="601"/>
        <end position="616"/>
    </location>
</feature>
<proteinExistence type="predicted"/>
<comment type="caution">
    <text evidence="8">The sequence shown here is derived from an EMBL/GenBank/DDBJ whole genome shotgun (WGS) entry which is preliminary data.</text>
</comment>
<dbReference type="NCBIfam" id="TIGR01167">
    <property type="entry name" value="LPXTG_anchor"/>
    <property type="match status" value="1"/>
</dbReference>
<dbReference type="STRING" id="525309.HMPREF0494_1448"/>
<dbReference type="Pfam" id="PF04650">
    <property type="entry name" value="YSIRK_signal"/>
    <property type="match status" value="1"/>
</dbReference>
<dbReference type="PROSITE" id="PS50847">
    <property type="entry name" value="GRAM_POS_ANCHORING"/>
    <property type="match status" value="1"/>
</dbReference>
<dbReference type="HOGENOM" id="CLU_401044_0_0_9"/>
<dbReference type="NCBIfam" id="TIGR01168">
    <property type="entry name" value="YSIRK_signal"/>
    <property type="match status" value="1"/>
</dbReference>
<sequence>MKYKIKVILFKCEKAMRGAMKMLSRDNQREMVKKHTNHRQHYALKKLTVGVSSVLVGLSFLGVQAQSVSADDAATPALATTQVKPVSNGSQSTAKQATAPAGAQDALVAVSNSAAEREALNHNLPAISTDNPGNGSAIKQAGNHAIAGLPNEAQYNLSVTAQNGSTSGSQAGRTSGIYLPDSESTNHALISYRTAQNLQLNFELSNPTGQQMQVSPVVYLNPYGPYHNVVNPSLLRFGGRGEIVDQNGQPIDGLQIVFAINGDQTEYTYDELLAHGLSVGQADTFKVVGNLAGHITVHVVLPLTFDAAKLGAYLVANQPVANEIWLAGGKNAGTISVKLSTPLWQQADVANDDIVPMLKTGESLYQVLPARAAAQLRAAMPKAGAVLEGIVNADGKANGNNPVFWMNGTYQLKLSQLQAVLRQFGYTVNLTPDGQHFMDYYSYSTKPLQGVENASGGLDTNTHYGFFIEVHPILMTKDTETQVGSEQLDGWQPTDNIAAVNNLEYQGSDSTGANFKQVAADPNQVQVVSIKNQAGQTVSTIDPDVPGTYVVTYEYYLNGKQSTEFRFTNTAQIKVVQGTTPVEPVNPEIIDPNKVQPNNDQARDQDDNDQPVKNENGHGWTTAGCGQVNVQGQLTGQKFNAAGTVTPTAKGQQQLPQTGNHNSLAAAGLGMVSLLAMFGLAGVKKH</sequence>
<dbReference type="InterPro" id="IPR005877">
    <property type="entry name" value="YSIRK_signal_dom"/>
</dbReference>
<dbReference type="Pfam" id="PF00746">
    <property type="entry name" value="Gram_pos_anchor"/>
    <property type="match status" value="1"/>
</dbReference>
<feature type="region of interest" description="Disordered" evidence="5">
    <location>
        <begin position="82"/>
        <end position="101"/>
    </location>
</feature>
<keyword evidence="6" id="KW-0812">Transmembrane</keyword>